<dbReference type="EMBL" id="QGGT01000003">
    <property type="protein sequence ID" value="PWK34036.1"/>
    <property type="molecule type" value="Genomic_DNA"/>
</dbReference>
<feature type="compositionally biased region" description="Polar residues" evidence="1">
    <location>
        <begin position="56"/>
        <end position="69"/>
    </location>
</feature>
<evidence type="ECO:0000256" key="1">
    <source>
        <dbReference type="SAM" id="MobiDB-lite"/>
    </source>
</evidence>
<proteinExistence type="predicted"/>
<evidence type="ECO:0000256" key="2">
    <source>
        <dbReference type="SAM" id="SignalP"/>
    </source>
</evidence>
<name>A0A316ERA1_9BURK</name>
<feature type="signal peptide" evidence="2">
    <location>
        <begin position="1"/>
        <end position="22"/>
    </location>
</feature>
<feature type="compositionally biased region" description="Low complexity" evidence="1">
    <location>
        <begin position="23"/>
        <end position="32"/>
    </location>
</feature>
<comment type="caution">
    <text evidence="3">The sequence shown here is derived from an EMBL/GenBank/DDBJ whole genome shotgun (WGS) entry which is preliminary data.</text>
</comment>
<evidence type="ECO:0000313" key="3">
    <source>
        <dbReference type="EMBL" id="PWK34036.1"/>
    </source>
</evidence>
<feature type="compositionally biased region" description="Pro residues" evidence="1">
    <location>
        <begin position="33"/>
        <end position="42"/>
    </location>
</feature>
<keyword evidence="2" id="KW-0732">Signal</keyword>
<keyword evidence="4" id="KW-1185">Reference proteome</keyword>
<feature type="region of interest" description="Disordered" evidence="1">
    <location>
        <begin position="23"/>
        <end position="117"/>
    </location>
</feature>
<accession>A0A316ERA1</accession>
<dbReference type="RefSeq" id="WP_109584420.1">
    <property type="nucleotide sequence ID" value="NZ_QGGT01000003.1"/>
</dbReference>
<protein>
    <submittedName>
        <fullName evidence="3">Uncharacterized protein</fullName>
    </submittedName>
</protein>
<organism evidence="3 4">
    <name type="scientific">Cupriavidus plantarum</name>
    <dbReference type="NCBI Taxonomy" id="942865"/>
    <lineage>
        <taxon>Bacteria</taxon>
        <taxon>Pseudomonadati</taxon>
        <taxon>Pseudomonadota</taxon>
        <taxon>Betaproteobacteria</taxon>
        <taxon>Burkholderiales</taxon>
        <taxon>Burkholderiaceae</taxon>
        <taxon>Cupriavidus</taxon>
    </lineage>
</organism>
<dbReference type="Proteomes" id="UP000245754">
    <property type="component" value="Unassembled WGS sequence"/>
</dbReference>
<sequence length="117" mass="12105">MKRILATTALAVSTLFCLPAVAQQTAQQTAPTSPMPSNPPVEGPNANRGTNAGVPGNQNDSTNMTTQSQRDAHGKSKNTGARAKKPRQQDAAPYSTADAPSGPKGDSPDPAPNNNKR</sequence>
<feature type="chain" id="PRO_5016311697" evidence="2">
    <location>
        <begin position="23"/>
        <end position="117"/>
    </location>
</feature>
<gene>
    <name evidence="3" type="ORF">C7419_103355</name>
</gene>
<reference evidence="3 4" key="1">
    <citation type="submission" date="2018-05" db="EMBL/GenBank/DDBJ databases">
        <title>Genomic Encyclopedia of Type Strains, Phase IV (KMG-V): Genome sequencing to study the core and pangenomes of soil and plant-associated prokaryotes.</title>
        <authorList>
            <person name="Whitman W."/>
        </authorList>
    </citation>
    <scope>NUCLEOTIDE SEQUENCE [LARGE SCALE GENOMIC DNA]</scope>
    <source>
        <strain evidence="3 4">SLV-132</strain>
    </source>
</reference>
<evidence type="ECO:0000313" key="4">
    <source>
        <dbReference type="Proteomes" id="UP000245754"/>
    </source>
</evidence>
<dbReference type="AlphaFoldDB" id="A0A316ERA1"/>